<reference evidence="1" key="1">
    <citation type="journal article" date="2015" name="Proc. Natl. Acad. Sci. U.S.A.">
        <title>Networks of energetic and metabolic interactions define dynamics in microbial communities.</title>
        <authorList>
            <person name="Embree M."/>
            <person name="Liu J.K."/>
            <person name="Al-Bassam M.M."/>
            <person name="Zengler K."/>
        </authorList>
    </citation>
    <scope>NUCLEOTIDE SEQUENCE</scope>
</reference>
<dbReference type="EMBL" id="LNQE01000975">
    <property type="protein sequence ID" value="KUG22296.1"/>
    <property type="molecule type" value="Genomic_DNA"/>
</dbReference>
<name>A0A0W8FMY5_9ZZZZ</name>
<accession>A0A0W8FMY5</accession>
<sequence length="50" mass="5801">MQNKIRYDFLHNLRRPAADGQAPVITAEPFNQIIARISVYRQALSTMNRN</sequence>
<dbReference type="AlphaFoldDB" id="A0A0W8FMY5"/>
<organism evidence="1">
    <name type="scientific">hydrocarbon metagenome</name>
    <dbReference type="NCBI Taxonomy" id="938273"/>
    <lineage>
        <taxon>unclassified sequences</taxon>
        <taxon>metagenomes</taxon>
        <taxon>ecological metagenomes</taxon>
    </lineage>
</organism>
<protein>
    <submittedName>
        <fullName evidence="1">Uncharacterized protein</fullName>
    </submittedName>
</protein>
<gene>
    <name evidence="1" type="ORF">ASZ90_007929</name>
</gene>
<proteinExistence type="predicted"/>
<evidence type="ECO:0000313" key="1">
    <source>
        <dbReference type="EMBL" id="KUG22296.1"/>
    </source>
</evidence>
<comment type="caution">
    <text evidence="1">The sequence shown here is derived from an EMBL/GenBank/DDBJ whole genome shotgun (WGS) entry which is preliminary data.</text>
</comment>